<dbReference type="GO" id="GO:0009236">
    <property type="term" value="P:cobalamin biosynthetic process"/>
    <property type="evidence" value="ECO:0007669"/>
    <property type="project" value="UniProtKB-UniRule"/>
</dbReference>
<dbReference type="HAMAP" id="MF_00024">
    <property type="entry name" value="CobD_CbiB"/>
    <property type="match status" value="1"/>
</dbReference>
<evidence type="ECO:0000313" key="11">
    <source>
        <dbReference type="Proteomes" id="UP000183371"/>
    </source>
</evidence>
<comment type="function">
    <text evidence="9">Converts cobyric acid to cobinamide by the addition of aminopropanol on the F carboxylic group.</text>
</comment>
<evidence type="ECO:0000256" key="3">
    <source>
        <dbReference type="ARBA" id="ARBA00006263"/>
    </source>
</evidence>
<dbReference type="PANTHER" id="PTHR34308">
    <property type="entry name" value="COBALAMIN BIOSYNTHESIS PROTEIN CBIB"/>
    <property type="match status" value="1"/>
</dbReference>
<feature type="transmembrane region" description="Helical" evidence="9">
    <location>
        <begin position="163"/>
        <end position="184"/>
    </location>
</feature>
<evidence type="ECO:0000256" key="2">
    <source>
        <dbReference type="ARBA" id="ARBA00004953"/>
    </source>
</evidence>
<sequence length="323" mass="35316">MLFFEDTLWIVLLAILLDAVIGDPNWFWSRLPHPVTLFGKQISLLESWYNKTSFSAKRRKVNGVRTLLSLVATAGIIGTLLQTTLEGSFVGNILLALIGMTLIAQKSLYEHVARVRDALRYSGLDNARKQVSMIVGRNPDYLDEAGVSRAAIESCSENFSDGVVAPIFWFAVLGLPGLLIYKAVNTADSMIGHKNETYEDFGWASARFDDLINLPASRLSGLLIVISAFISGRHYKAAFTTIMREAKNHRSPNAGWPEAAMAGALGIALAGPRQYAEYRVEDPFMNASGRKAADADDIDGSLKLMGISCALLALLIATVAWFI</sequence>
<keyword evidence="8 9" id="KW-0472">Membrane</keyword>
<keyword evidence="7 9" id="KW-1133">Transmembrane helix</keyword>
<evidence type="ECO:0000256" key="9">
    <source>
        <dbReference type="HAMAP-Rule" id="MF_00024"/>
    </source>
</evidence>
<dbReference type="RefSeq" id="WP_083416979.1">
    <property type="nucleotide sequence ID" value="NZ_FPBD01000004.1"/>
</dbReference>
<accession>A0A1I7BS87</accession>
<evidence type="ECO:0000256" key="5">
    <source>
        <dbReference type="ARBA" id="ARBA00022573"/>
    </source>
</evidence>
<dbReference type="Pfam" id="PF03186">
    <property type="entry name" value="CobD_Cbib"/>
    <property type="match status" value="1"/>
</dbReference>
<dbReference type="PANTHER" id="PTHR34308:SF1">
    <property type="entry name" value="COBALAMIN BIOSYNTHESIS PROTEIN CBIB"/>
    <property type="match status" value="1"/>
</dbReference>
<evidence type="ECO:0000313" key="10">
    <source>
        <dbReference type="EMBL" id="SFT90055.1"/>
    </source>
</evidence>
<evidence type="ECO:0000256" key="8">
    <source>
        <dbReference type="ARBA" id="ARBA00023136"/>
    </source>
</evidence>
<proteinExistence type="inferred from homology"/>
<dbReference type="UniPathway" id="UPA00148"/>
<dbReference type="NCBIfam" id="TIGR00380">
    <property type="entry name" value="cobal_cbiB"/>
    <property type="match status" value="1"/>
</dbReference>
<dbReference type="GO" id="GO:0005886">
    <property type="term" value="C:plasma membrane"/>
    <property type="evidence" value="ECO:0007669"/>
    <property type="project" value="UniProtKB-SubCell"/>
</dbReference>
<organism evidence="10 11">
    <name type="scientific">Pseudovibrio denitrificans</name>
    <dbReference type="NCBI Taxonomy" id="258256"/>
    <lineage>
        <taxon>Bacteria</taxon>
        <taxon>Pseudomonadati</taxon>
        <taxon>Pseudomonadota</taxon>
        <taxon>Alphaproteobacteria</taxon>
        <taxon>Hyphomicrobiales</taxon>
        <taxon>Stappiaceae</taxon>
        <taxon>Pseudovibrio</taxon>
    </lineage>
</organism>
<feature type="transmembrane region" description="Helical" evidence="9">
    <location>
        <begin position="63"/>
        <end position="82"/>
    </location>
</feature>
<gene>
    <name evidence="9" type="primary">cobD</name>
    <name evidence="10" type="ORF">SAMN05444141_104252</name>
</gene>
<feature type="transmembrane region" description="Helical" evidence="9">
    <location>
        <begin position="304"/>
        <end position="322"/>
    </location>
</feature>
<name>A0A1I7BS87_9HYPH</name>
<keyword evidence="6 9" id="KW-0812">Transmembrane</keyword>
<evidence type="ECO:0000256" key="4">
    <source>
        <dbReference type="ARBA" id="ARBA00022475"/>
    </source>
</evidence>
<comment type="caution">
    <text evidence="9">Lacks conserved residue(s) required for the propagation of feature annotation.</text>
</comment>
<dbReference type="InterPro" id="IPR004485">
    <property type="entry name" value="Cobalamin_biosynth_CobD/CbiB"/>
</dbReference>
<comment type="subcellular location">
    <subcellularLocation>
        <location evidence="1 9">Cell membrane</location>
        <topology evidence="1 9">Multi-pass membrane protein</topology>
    </subcellularLocation>
</comment>
<evidence type="ECO:0000256" key="1">
    <source>
        <dbReference type="ARBA" id="ARBA00004651"/>
    </source>
</evidence>
<comment type="pathway">
    <text evidence="2 9">Cofactor biosynthesis; adenosylcobalamin biosynthesis.</text>
</comment>
<evidence type="ECO:0000256" key="6">
    <source>
        <dbReference type="ARBA" id="ARBA00022692"/>
    </source>
</evidence>
<protein>
    <recommendedName>
        <fullName evidence="9">Cobalamin biosynthesis protein CobD</fullName>
    </recommendedName>
</protein>
<dbReference type="EMBL" id="FPBD01000004">
    <property type="protein sequence ID" value="SFT90055.1"/>
    <property type="molecule type" value="Genomic_DNA"/>
</dbReference>
<evidence type="ECO:0000256" key="7">
    <source>
        <dbReference type="ARBA" id="ARBA00022989"/>
    </source>
</evidence>
<keyword evidence="4 9" id="KW-1003">Cell membrane</keyword>
<dbReference type="AlphaFoldDB" id="A0A1I7BS87"/>
<reference evidence="11" key="1">
    <citation type="submission" date="2016-10" db="EMBL/GenBank/DDBJ databases">
        <authorList>
            <person name="Varghese N."/>
            <person name="Submissions S."/>
        </authorList>
    </citation>
    <scope>NUCLEOTIDE SEQUENCE [LARGE SCALE GENOMIC DNA]</scope>
    <source>
        <strain evidence="11">DSM 17465</strain>
    </source>
</reference>
<keyword evidence="11" id="KW-1185">Reference proteome</keyword>
<dbReference type="GO" id="GO:0048472">
    <property type="term" value="F:threonine-phosphate decarboxylase activity"/>
    <property type="evidence" value="ECO:0007669"/>
    <property type="project" value="InterPro"/>
</dbReference>
<dbReference type="Proteomes" id="UP000183371">
    <property type="component" value="Unassembled WGS sequence"/>
</dbReference>
<feature type="transmembrane region" description="Helical" evidence="9">
    <location>
        <begin position="89"/>
        <end position="109"/>
    </location>
</feature>
<dbReference type="GO" id="GO:0015420">
    <property type="term" value="F:ABC-type vitamin B12 transporter activity"/>
    <property type="evidence" value="ECO:0007669"/>
    <property type="project" value="UniProtKB-UniRule"/>
</dbReference>
<comment type="similarity">
    <text evidence="3 9">Belongs to the CobD/CbiB family.</text>
</comment>
<keyword evidence="5 9" id="KW-0169">Cobalamin biosynthesis</keyword>